<dbReference type="AlphaFoldDB" id="G4RPR2"/>
<dbReference type="InterPro" id="IPR040372">
    <property type="entry name" value="YaeB-like"/>
</dbReference>
<accession>G4RPR2</accession>
<proteinExistence type="inferred from homology"/>
<dbReference type="Gene3D" id="2.40.30.70">
    <property type="entry name" value="YaeB-like"/>
    <property type="match status" value="1"/>
</dbReference>
<dbReference type="Proteomes" id="UP000002654">
    <property type="component" value="Chromosome"/>
</dbReference>
<evidence type="ECO:0000259" key="3">
    <source>
        <dbReference type="PROSITE" id="PS51668"/>
    </source>
</evidence>
<gene>
    <name evidence="4" type="ordered locus">TTX_0904</name>
</gene>
<evidence type="ECO:0000313" key="4">
    <source>
        <dbReference type="EMBL" id="CCC81557.1"/>
    </source>
</evidence>
<dbReference type="InterPro" id="IPR023370">
    <property type="entry name" value="TrmO-like_N"/>
</dbReference>
<keyword evidence="1" id="KW-0949">S-adenosyl-L-methionine</keyword>
<dbReference type="eggNOG" id="arCOG00761">
    <property type="taxonomic scope" value="Archaea"/>
</dbReference>
<dbReference type="STRING" id="768679.TTX_0904"/>
<dbReference type="PROSITE" id="PS51668">
    <property type="entry name" value="TSAA_2"/>
    <property type="match status" value="1"/>
</dbReference>
<dbReference type="InterPro" id="IPR036413">
    <property type="entry name" value="YaeB-like_sf"/>
</dbReference>
<dbReference type="Pfam" id="PF01980">
    <property type="entry name" value="TrmO_N"/>
    <property type="match status" value="1"/>
</dbReference>
<protein>
    <recommendedName>
        <fullName evidence="3">TsaA-like domain-containing protein</fullName>
    </recommendedName>
</protein>
<dbReference type="HOGENOM" id="CLU_013458_2_0_2"/>
<dbReference type="SUPFAM" id="SSF118196">
    <property type="entry name" value="YaeB-like"/>
    <property type="match status" value="1"/>
</dbReference>
<evidence type="ECO:0000256" key="2">
    <source>
        <dbReference type="ARBA" id="ARBA00033753"/>
    </source>
</evidence>
<reference evidence="4 5" key="1">
    <citation type="journal article" date="2011" name="PLoS ONE">
        <title>The complete genome sequence of Thermoproteus tenax: a physiologically versatile member of the Crenarchaeota.</title>
        <authorList>
            <person name="Siebers B."/>
            <person name="Zaparty M."/>
            <person name="Raddatz G."/>
            <person name="Tjaden B."/>
            <person name="Albers S.V."/>
            <person name="Bell S.D."/>
            <person name="Blombach F."/>
            <person name="Kletzin A."/>
            <person name="Kyrpides N."/>
            <person name="Lanz C."/>
            <person name="Plagens A."/>
            <person name="Rampp M."/>
            <person name="Rosinus A."/>
            <person name="von Jan M."/>
            <person name="Makarova K.S."/>
            <person name="Klenk H.P."/>
            <person name="Schuster S.C."/>
            <person name="Hensel R."/>
        </authorList>
    </citation>
    <scope>NUCLEOTIDE SEQUENCE [LARGE SCALE GENOMIC DNA]</scope>
    <source>
        <strain evidence="5">ATCC 35583 / DSM 2078 / JCM 9277 / NBRC 100435 / Kra 1</strain>
    </source>
</reference>
<evidence type="ECO:0000256" key="1">
    <source>
        <dbReference type="ARBA" id="ARBA00022691"/>
    </source>
</evidence>
<dbReference type="PaxDb" id="768679-TTX_0904"/>
<dbReference type="GeneID" id="11261798"/>
<comment type="similarity">
    <text evidence="2">Belongs to the tRNA methyltransferase O family.</text>
</comment>
<evidence type="ECO:0000313" key="5">
    <source>
        <dbReference type="Proteomes" id="UP000002654"/>
    </source>
</evidence>
<dbReference type="CDD" id="cd09281">
    <property type="entry name" value="UPF0066"/>
    <property type="match status" value="1"/>
</dbReference>
<organism evidence="4 5">
    <name type="scientific">Thermoproteus tenax (strain ATCC 35583 / DSM 2078 / JCM 9277 / NBRC 100435 / Kra 1)</name>
    <dbReference type="NCBI Taxonomy" id="768679"/>
    <lineage>
        <taxon>Archaea</taxon>
        <taxon>Thermoproteota</taxon>
        <taxon>Thermoprotei</taxon>
        <taxon>Thermoproteales</taxon>
        <taxon>Thermoproteaceae</taxon>
        <taxon>Thermoproteus</taxon>
    </lineage>
</organism>
<dbReference type="RefSeq" id="WP_014126813.1">
    <property type="nucleotide sequence ID" value="NC_016070.1"/>
</dbReference>
<dbReference type="PANTHER" id="PTHR12818">
    <property type="entry name" value="TRNA (ADENINE(37)-N6)-METHYLTRANSFERASE"/>
    <property type="match status" value="1"/>
</dbReference>
<dbReference type="EMBL" id="FN869859">
    <property type="protein sequence ID" value="CCC81557.1"/>
    <property type="molecule type" value="Genomic_DNA"/>
</dbReference>
<keyword evidence="5" id="KW-1185">Reference proteome</keyword>
<sequence length="149" mass="16814">MESQCFEPIGFVRHNYSDDEVRRRGRVEGTVVVFEKYKEGLRGLEEFSHIIIVSFLHKYRGKPLLVKPKRLERAGLQVPEVGVFATDSPERPNPIGLSIVQLTRVDGNVIYVSDLDLFDGTPVLDIKAFSPSRCPKSATAPMWTLLDNV</sequence>
<dbReference type="NCBIfam" id="TIGR00104">
    <property type="entry name" value="tRNA_TsaA"/>
    <property type="match status" value="1"/>
</dbReference>
<dbReference type="OrthoDB" id="40408at2157"/>
<dbReference type="KEGG" id="ttn:TTX_0904"/>
<name>G4RPR2_THETK</name>
<feature type="domain" description="TsaA-like" evidence="3">
    <location>
        <begin position="6"/>
        <end position="138"/>
    </location>
</feature>
<dbReference type="InterPro" id="IPR036414">
    <property type="entry name" value="YaeB_N_sf"/>
</dbReference>
<dbReference type="PATRIC" id="fig|768679.9.peg.914"/>
<dbReference type="PANTHER" id="PTHR12818:SF0">
    <property type="entry name" value="TRNA (ADENINE(37)-N6)-METHYLTRANSFERASE"/>
    <property type="match status" value="1"/>
</dbReference>